<dbReference type="AlphaFoldDB" id="A0A934NED0"/>
<dbReference type="Proteomes" id="UP000614410">
    <property type="component" value="Unassembled WGS sequence"/>
</dbReference>
<gene>
    <name evidence="1" type="ORF">JF887_04275</name>
</gene>
<protein>
    <recommendedName>
        <fullName evidence="3">HAD family hydrolase</fullName>
    </recommendedName>
</protein>
<evidence type="ECO:0000313" key="1">
    <source>
        <dbReference type="EMBL" id="MBJ7608633.1"/>
    </source>
</evidence>
<proteinExistence type="predicted"/>
<dbReference type="InterPro" id="IPR023198">
    <property type="entry name" value="PGP-like_dom2"/>
</dbReference>
<dbReference type="InterPro" id="IPR036412">
    <property type="entry name" value="HAD-like_sf"/>
</dbReference>
<evidence type="ECO:0000313" key="2">
    <source>
        <dbReference type="Proteomes" id="UP000614410"/>
    </source>
</evidence>
<dbReference type="Gene3D" id="1.10.150.240">
    <property type="entry name" value="Putative phosphatase, domain 2"/>
    <property type="match status" value="1"/>
</dbReference>
<comment type="caution">
    <text evidence="1">The sequence shown here is derived from an EMBL/GenBank/DDBJ whole genome shotgun (WGS) entry which is preliminary data.</text>
</comment>
<organism evidence="1 2">
    <name type="scientific">Candidatus Amunia macphersoniae</name>
    <dbReference type="NCBI Taxonomy" id="3127014"/>
    <lineage>
        <taxon>Bacteria</taxon>
        <taxon>Bacillati</taxon>
        <taxon>Candidatus Dormiibacterota</taxon>
        <taxon>Candidatus Dormibacteria</taxon>
        <taxon>Candidatus Aeolococcales</taxon>
        <taxon>Candidatus Aeolococcaceae</taxon>
        <taxon>Candidatus Amunia</taxon>
    </lineage>
</organism>
<reference evidence="1 2" key="1">
    <citation type="submission" date="2020-10" db="EMBL/GenBank/DDBJ databases">
        <title>Ca. Dormibacterota MAGs.</title>
        <authorList>
            <person name="Montgomery K."/>
        </authorList>
    </citation>
    <scope>NUCLEOTIDE SEQUENCE [LARGE SCALE GENOMIC DNA]</scope>
    <source>
        <strain evidence="1">Mitchell_Peninsula_5</strain>
    </source>
</reference>
<dbReference type="SUPFAM" id="SSF56784">
    <property type="entry name" value="HAD-like"/>
    <property type="match status" value="1"/>
</dbReference>
<evidence type="ECO:0008006" key="3">
    <source>
        <dbReference type="Google" id="ProtNLM"/>
    </source>
</evidence>
<accession>A0A934NED0</accession>
<name>A0A934NED0_9BACT</name>
<sequence>MSLAVLLDVDGTLVDNSYFHTVAWWRACHEYGILAKMAVIHRLIGMGGDQLVPALIGRDMP</sequence>
<dbReference type="EMBL" id="JAEKNN010000022">
    <property type="protein sequence ID" value="MBJ7608633.1"/>
    <property type="molecule type" value="Genomic_DNA"/>
</dbReference>